<dbReference type="AlphaFoldDB" id="A0A1S3DMD9"/>
<dbReference type="InterPro" id="IPR000718">
    <property type="entry name" value="Peptidase_M13"/>
</dbReference>
<dbReference type="GO" id="GO:0006508">
    <property type="term" value="P:proteolysis"/>
    <property type="evidence" value="ECO:0007669"/>
    <property type="project" value="InterPro"/>
</dbReference>
<dbReference type="KEGG" id="dci:103521434"/>
<dbReference type="GeneID" id="103521434"/>
<name>A0A1S3DMD9_DIACI</name>
<dbReference type="SUPFAM" id="SSF55486">
    <property type="entry name" value="Metalloproteases ('zincins'), catalytic domain"/>
    <property type="match status" value="1"/>
</dbReference>
<organism evidence="1 2">
    <name type="scientific">Diaphorina citri</name>
    <name type="common">Asian citrus psyllid</name>
    <dbReference type="NCBI Taxonomy" id="121845"/>
    <lineage>
        <taxon>Eukaryota</taxon>
        <taxon>Metazoa</taxon>
        <taxon>Ecdysozoa</taxon>
        <taxon>Arthropoda</taxon>
        <taxon>Hexapoda</taxon>
        <taxon>Insecta</taxon>
        <taxon>Pterygota</taxon>
        <taxon>Neoptera</taxon>
        <taxon>Paraneoptera</taxon>
        <taxon>Hemiptera</taxon>
        <taxon>Sternorrhyncha</taxon>
        <taxon>Psylloidea</taxon>
        <taxon>Psyllidae</taxon>
        <taxon>Diaphorininae</taxon>
        <taxon>Diaphorina</taxon>
    </lineage>
</organism>
<evidence type="ECO:0000313" key="2">
    <source>
        <dbReference type="RefSeq" id="XP_008484768.1"/>
    </source>
</evidence>
<dbReference type="RefSeq" id="XP_008484768.1">
    <property type="nucleotide sequence ID" value="XM_008486546.2"/>
</dbReference>
<protein>
    <submittedName>
        <fullName evidence="2">Neprilysin-4-like</fullName>
    </submittedName>
</protein>
<proteinExistence type="predicted"/>
<dbReference type="PaxDb" id="121845-A0A1S3DMD9"/>
<keyword evidence="1" id="KW-1185">Reference proteome</keyword>
<dbReference type="STRING" id="121845.A0A1S3DMD9"/>
<sequence length="82" mass="9756">MMLRIGYPDFILDTKELDKRYQNVTIHPERYFENILNILEHLTRTEQAHLGTVVNKTQWNTAPAVVNAYYSRNKNQISKFPF</sequence>
<dbReference type="GO" id="GO:0004222">
    <property type="term" value="F:metalloendopeptidase activity"/>
    <property type="evidence" value="ECO:0007669"/>
    <property type="project" value="InterPro"/>
</dbReference>
<accession>A0A1S3DMD9</accession>
<dbReference type="Proteomes" id="UP000079169">
    <property type="component" value="Unplaced"/>
</dbReference>
<reference evidence="2" key="1">
    <citation type="submission" date="2025-08" db="UniProtKB">
        <authorList>
            <consortium name="RefSeq"/>
        </authorList>
    </citation>
    <scope>IDENTIFICATION</scope>
</reference>
<evidence type="ECO:0000313" key="1">
    <source>
        <dbReference type="Proteomes" id="UP000079169"/>
    </source>
</evidence>
<dbReference type="OMA" id="QISKFPF"/>
<dbReference type="Gene3D" id="3.40.390.10">
    <property type="entry name" value="Collagenase (Catalytic Domain)"/>
    <property type="match status" value="1"/>
</dbReference>
<gene>
    <name evidence="2" type="primary">LOC103521434</name>
</gene>
<dbReference type="InterPro" id="IPR024079">
    <property type="entry name" value="MetalloPept_cat_dom_sf"/>
</dbReference>
<dbReference type="PROSITE" id="PS51885">
    <property type="entry name" value="NEPRILYSIN"/>
    <property type="match status" value="1"/>
</dbReference>